<dbReference type="EMBL" id="VFRP01000016">
    <property type="protein sequence ID" value="TPE49224.1"/>
    <property type="molecule type" value="Genomic_DNA"/>
</dbReference>
<dbReference type="GO" id="GO:0004222">
    <property type="term" value="F:metalloendopeptidase activity"/>
    <property type="evidence" value="ECO:0007669"/>
    <property type="project" value="InterPro"/>
</dbReference>
<evidence type="ECO:0000256" key="1">
    <source>
        <dbReference type="ARBA" id="ARBA00001947"/>
    </source>
</evidence>
<dbReference type="InterPro" id="IPR051156">
    <property type="entry name" value="Mito/Outer_Membr_Metalloprot"/>
</dbReference>
<evidence type="ECO:0000313" key="9">
    <source>
        <dbReference type="Proteomes" id="UP000319255"/>
    </source>
</evidence>
<organism evidence="8 9">
    <name type="scientific">Amaricoccus solimangrovi</name>
    <dbReference type="NCBI Taxonomy" id="2589815"/>
    <lineage>
        <taxon>Bacteria</taxon>
        <taxon>Pseudomonadati</taxon>
        <taxon>Pseudomonadota</taxon>
        <taxon>Alphaproteobacteria</taxon>
        <taxon>Rhodobacterales</taxon>
        <taxon>Paracoccaceae</taxon>
        <taxon>Amaricoccus</taxon>
    </lineage>
</organism>
<keyword evidence="5" id="KW-0862">Zinc</keyword>
<sequence length="458" mass="48758">MRRGAMEALLTGVFRTAAALLIGCALGLAAPARPAAAANGPPLIRDAEIEATLRRVADPIFRAANVTPSTVDLYLLQDPEMNAFVADGQNIFINTGMITRLDTIDELRGVIAHETGHIVGGHLARRAQATSGGRNMVLLGLLGAAAVGIAGAPDASVAIAAGSQQVARRNLLAYSRGEEAAADQMGVRYVATAGGDPGAILDVLRIFRGQEAMMPGIDPYAQSHPMSVERMAMLEDRIAKLPKGGPPSAEDAYWYGRMVTKLDAFLDRPAKTLREHPVSDQSEMAALARSIAYYRLPDMARAGAQMDALIAMRPEDPYYIELKGQFLLESGKAEAAAASYGRAAELAPDEPLILAGLGRALLNTDDPDATARARDVLARATRLDRRNPDALRDLALAEARLGHEGAAALATAERFTMTGDARDVLRNATRAADLLPVGSPGWRRAQDMITMARRALKQ</sequence>
<dbReference type="OrthoDB" id="9814887at2"/>
<evidence type="ECO:0000256" key="6">
    <source>
        <dbReference type="ARBA" id="ARBA00023049"/>
    </source>
</evidence>
<evidence type="ECO:0000256" key="2">
    <source>
        <dbReference type="ARBA" id="ARBA00022670"/>
    </source>
</evidence>
<dbReference type="CDD" id="cd07324">
    <property type="entry name" value="M48C_Oma1-like"/>
    <property type="match status" value="1"/>
</dbReference>
<dbReference type="PANTHER" id="PTHR22726:SF1">
    <property type="entry name" value="METALLOENDOPEPTIDASE OMA1, MITOCHONDRIAL"/>
    <property type="match status" value="1"/>
</dbReference>
<dbReference type="Proteomes" id="UP000319255">
    <property type="component" value="Unassembled WGS sequence"/>
</dbReference>
<dbReference type="PANTHER" id="PTHR22726">
    <property type="entry name" value="METALLOENDOPEPTIDASE OMA1"/>
    <property type="match status" value="1"/>
</dbReference>
<dbReference type="SUPFAM" id="SSF48452">
    <property type="entry name" value="TPR-like"/>
    <property type="match status" value="1"/>
</dbReference>
<dbReference type="Gene3D" id="3.30.2010.10">
    <property type="entry name" value="Metalloproteases ('zincins'), catalytic domain"/>
    <property type="match status" value="1"/>
</dbReference>
<proteinExistence type="predicted"/>
<dbReference type="Pfam" id="PF01435">
    <property type="entry name" value="Peptidase_M48"/>
    <property type="match status" value="1"/>
</dbReference>
<evidence type="ECO:0000313" key="8">
    <source>
        <dbReference type="EMBL" id="TPE49224.1"/>
    </source>
</evidence>
<evidence type="ECO:0000256" key="5">
    <source>
        <dbReference type="ARBA" id="ARBA00022833"/>
    </source>
</evidence>
<comment type="cofactor">
    <cofactor evidence="1">
        <name>Zn(2+)</name>
        <dbReference type="ChEBI" id="CHEBI:29105"/>
    </cofactor>
</comment>
<dbReference type="Gene3D" id="1.25.40.10">
    <property type="entry name" value="Tetratricopeptide repeat domain"/>
    <property type="match status" value="1"/>
</dbReference>
<dbReference type="GO" id="GO:0016020">
    <property type="term" value="C:membrane"/>
    <property type="evidence" value="ECO:0007669"/>
    <property type="project" value="TreeGrafter"/>
</dbReference>
<evidence type="ECO:0000259" key="7">
    <source>
        <dbReference type="Pfam" id="PF01435"/>
    </source>
</evidence>
<accession>A0A501WM28</accession>
<dbReference type="InterPro" id="IPR011990">
    <property type="entry name" value="TPR-like_helical_dom_sf"/>
</dbReference>
<dbReference type="AlphaFoldDB" id="A0A501WM28"/>
<evidence type="ECO:0000256" key="4">
    <source>
        <dbReference type="ARBA" id="ARBA00022801"/>
    </source>
</evidence>
<keyword evidence="9" id="KW-1185">Reference proteome</keyword>
<evidence type="ECO:0000256" key="3">
    <source>
        <dbReference type="ARBA" id="ARBA00022723"/>
    </source>
</evidence>
<dbReference type="GO" id="GO:0051603">
    <property type="term" value="P:proteolysis involved in protein catabolic process"/>
    <property type="evidence" value="ECO:0007669"/>
    <property type="project" value="TreeGrafter"/>
</dbReference>
<gene>
    <name evidence="8" type="ORF">FJM51_15175</name>
</gene>
<keyword evidence="2" id="KW-0645">Protease</keyword>
<protein>
    <submittedName>
        <fullName evidence="8">Peptidase M48</fullName>
    </submittedName>
</protein>
<dbReference type="InterPro" id="IPR001915">
    <property type="entry name" value="Peptidase_M48"/>
</dbReference>
<name>A0A501WM28_9RHOB</name>
<feature type="domain" description="Peptidase M48" evidence="7">
    <location>
        <begin position="46"/>
        <end position="237"/>
    </location>
</feature>
<keyword evidence="6" id="KW-0482">Metalloprotease</keyword>
<keyword evidence="4" id="KW-0378">Hydrolase</keyword>
<comment type="caution">
    <text evidence="8">The sequence shown here is derived from an EMBL/GenBank/DDBJ whole genome shotgun (WGS) entry which is preliminary data.</text>
</comment>
<reference evidence="8 9" key="1">
    <citation type="submission" date="2019-06" db="EMBL/GenBank/DDBJ databases">
        <title>A novel bacterium of genus Amaricoccus, isolated from marine sediment.</title>
        <authorList>
            <person name="Huang H."/>
            <person name="Mo K."/>
            <person name="Hu Y."/>
        </authorList>
    </citation>
    <scope>NUCLEOTIDE SEQUENCE [LARGE SCALE GENOMIC DNA]</scope>
    <source>
        <strain evidence="8 9">HB172011</strain>
    </source>
</reference>
<keyword evidence="3" id="KW-0479">Metal-binding</keyword>
<dbReference type="GO" id="GO:0046872">
    <property type="term" value="F:metal ion binding"/>
    <property type="evidence" value="ECO:0007669"/>
    <property type="project" value="UniProtKB-KW"/>
</dbReference>